<sequence>MEENTGTMIKLTSTNYSIWKPKMEDILYYKDMYDPVEKGDTKPDKVTDEDWKKSHRKAVSLIRQWVDLSVFHHVATETNAQTLWKNIEKMYQRKTAQNKTFAIRKLVNLKYREGRSVAEHLSDFQDLVNQLVAMKLVLNDELQALLLLSSLPKSWETLVVSLSNSAPDGALTLSQVKDSMFNEETRRKYMGSSSSHALVTENRGRSKSGGRSNKSKDRSQSQPRRKFKCFHCNEEGHIKRNCKSWKNKEKKDRRNQRPDEDENTTTPVVDGEVVLFSVEEEECHVADSCVEWVIDSAASYHATSNKEFFTMYKVGDFGKVKMGNNSIADIVGIGDVCVQTNTGFTLTLKNVRHVPDLRLNLISVHALDLAGFQNNFGDGKWKLTKGSLMIARGVVYSTLYKTQVKLIKDGLNAAENVALADLWHKRLAHLSEKGLQILSRKSLIPSDKAT</sequence>
<dbReference type="InterPro" id="IPR001878">
    <property type="entry name" value="Znf_CCHC"/>
</dbReference>
<dbReference type="Pfam" id="PF13976">
    <property type="entry name" value="gag_pre-integrs"/>
    <property type="match status" value="1"/>
</dbReference>
<feature type="region of interest" description="Disordered" evidence="2">
    <location>
        <begin position="246"/>
        <end position="266"/>
    </location>
</feature>
<comment type="caution">
    <text evidence="4">The sequence shown here is derived from an EMBL/GenBank/DDBJ whole genome shotgun (WGS) entry which is preliminary data.</text>
</comment>
<dbReference type="SMART" id="SM00343">
    <property type="entry name" value="ZnF_C2HC"/>
    <property type="match status" value="1"/>
</dbReference>
<evidence type="ECO:0000313" key="4">
    <source>
        <dbReference type="EMBL" id="RHN40110.1"/>
    </source>
</evidence>
<dbReference type="SUPFAM" id="SSF57756">
    <property type="entry name" value="Retrovirus zinc finger-like domains"/>
    <property type="match status" value="1"/>
</dbReference>
<keyword evidence="4" id="KW-0548">Nucleotidyltransferase</keyword>
<dbReference type="Proteomes" id="UP000265566">
    <property type="component" value="Chromosome 8"/>
</dbReference>
<keyword evidence="1" id="KW-0863">Zinc-finger</keyword>
<dbReference type="AlphaFoldDB" id="A0A396GGC7"/>
<dbReference type="Pfam" id="PF22936">
    <property type="entry name" value="Pol_BBD"/>
    <property type="match status" value="1"/>
</dbReference>
<keyword evidence="4" id="KW-0808">Transferase</keyword>
<dbReference type="Gramene" id="rna46213">
    <property type="protein sequence ID" value="RHN40110.1"/>
    <property type="gene ID" value="gene46213"/>
</dbReference>
<dbReference type="EC" id="2.7.7.49" evidence="4"/>
<evidence type="ECO:0000259" key="3">
    <source>
        <dbReference type="PROSITE" id="PS50158"/>
    </source>
</evidence>
<proteinExistence type="predicted"/>
<evidence type="ECO:0000256" key="2">
    <source>
        <dbReference type="SAM" id="MobiDB-lite"/>
    </source>
</evidence>
<name>A0A396GGC7_MEDTR</name>
<dbReference type="InterPro" id="IPR025724">
    <property type="entry name" value="GAG-pre-integrase_dom"/>
</dbReference>
<organism evidence="4">
    <name type="scientific">Medicago truncatula</name>
    <name type="common">Barrel medic</name>
    <name type="synonym">Medicago tribuloides</name>
    <dbReference type="NCBI Taxonomy" id="3880"/>
    <lineage>
        <taxon>Eukaryota</taxon>
        <taxon>Viridiplantae</taxon>
        <taxon>Streptophyta</taxon>
        <taxon>Embryophyta</taxon>
        <taxon>Tracheophyta</taxon>
        <taxon>Spermatophyta</taxon>
        <taxon>Magnoliopsida</taxon>
        <taxon>eudicotyledons</taxon>
        <taxon>Gunneridae</taxon>
        <taxon>Pentapetalae</taxon>
        <taxon>rosids</taxon>
        <taxon>fabids</taxon>
        <taxon>Fabales</taxon>
        <taxon>Fabaceae</taxon>
        <taxon>Papilionoideae</taxon>
        <taxon>50 kb inversion clade</taxon>
        <taxon>NPAAA clade</taxon>
        <taxon>Hologalegina</taxon>
        <taxon>IRL clade</taxon>
        <taxon>Trifolieae</taxon>
        <taxon>Medicago</taxon>
    </lineage>
</organism>
<gene>
    <name evidence="4" type="ORF">MtrunA17_Chr8g0351181</name>
</gene>
<dbReference type="InterPro" id="IPR036875">
    <property type="entry name" value="Znf_CCHC_sf"/>
</dbReference>
<feature type="domain" description="CCHC-type" evidence="3">
    <location>
        <begin position="228"/>
        <end position="244"/>
    </location>
</feature>
<dbReference type="GO" id="GO:0008270">
    <property type="term" value="F:zinc ion binding"/>
    <property type="evidence" value="ECO:0007669"/>
    <property type="project" value="UniProtKB-KW"/>
</dbReference>
<dbReference type="GO" id="GO:0003964">
    <property type="term" value="F:RNA-directed DNA polymerase activity"/>
    <property type="evidence" value="ECO:0007669"/>
    <property type="project" value="UniProtKB-KW"/>
</dbReference>
<dbReference type="PROSITE" id="PS50158">
    <property type="entry name" value="ZF_CCHC"/>
    <property type="match status" value="1"/>
</dbReference>
<dbReference type="PANTHER" id="PTHR47592:SF31">
    <property type="entry name" value="ZINC FINGER, CCHC-TYPE-RELATED"/>
    <property type="match status" value="1"/>
</dbReference>
<keyword evidence="1" id="KW-0479">Metal-binding</keyword>
<feature type="region of interest" description="Disordered" evidence="2">
    <location>
        <begin position="187"/>
        <end position="224"/>
    </location>
</feature>
<dbReference type="InterPro" id="IPR054722">
    <property type="entry name" value="PolX-like_BBD"/>
</dbReference>
<evidence type="ECO:0000256" key="1">
    <source>
        <dbReference type="PROSITE-ProRule" id="PRU00047"/>
    </source>
</evidence>
<dbReference type="PANTHER" id="PTHR47592">
    <property type="entry name" value="PBF68 PROTEIN"/>
    <property type="match status" value="1"/>
</dbReference>
<accession>A0A396GGC7</accession>
<dbReference type="Gene3D" id="4.10.60.10">
    <property type="entry name" value="Zinc finger, CCHC-type"/>
    <property type="match status" value="1"/>
</dbReference>
<dbReference type="EMBL" id="PSQE01000008">
    <property type="protein sequence ID" value="RHN40110.1"/>
    <property type="molecule type" value="Genomic_DNA"/>
</dbReference>
<keyword evidence="1" id="KW-0862">Zinc</keyword>
<dbReference type="Pfam" id="PF14223">
    <property type="entry name" value="Retrotran_gag_2"/>
    <property type="match status" value="1"/>
</dbReference>
<protein>
    <submittedName>
        <fullName evidence="4">Putative RNA-directed DNA polymerase</fullName>
        <ecNumber evidence="4">2.7.7.49</ecNumber>
    </submittedName>
</protein>
<dbReference type="GO" id="GO:0003676">
    <property type="term" value="F:nucleic acid binding"/>
    <property type="evidence" value="ECO:0007669"/>
    <property type="project" value="InterPro"/>
</dbReference>
<keyword evidence="4" id="KW-0695">RNA-directed DNA polymerase</keyword>
<dbReference type="Pfam" id="PF00098">
    <property type="entry name" value="zf-CCHC"/>
    <property type="match status" value="1"/>
</dbReference>
<reference evidence="4" key="1">
    <citation type="journal article" date="2018" name="Nat. Plants">
        <title>Whole-genome landscape of Medicago truncatula symbiotic genes.</title>
        <authorList>
            <person name="Pecrix Y."/>
            <person name="Gamas P."/>
            <person name="Carrere S."/>
        </authorList>
    </citation>
    <scope>NUCLEOTIDE SEQUENCE</scope>
    <source>
        <tissue evidence="4">Leaves</tissue>
    </source>
</reference>
<feature type="compositionally biased region" description="Basic and acidic residues" evidence="2">
    <location>
        <begin position="246"/>
        <end position="258"/>
    </location>
</feature>